<feature type="compositionally biased region" description="Polar residues" evidence="1">
    <location>
        <begin position="520"/>
        <end position="539"/>
    </location>
</feature>
<feature type="region of interest" description="Disordered" evidence="1">
    <location>
        <begin position="404"/>
        <end position="440"/>
    </location>
</feature>
<feature type="compositionally biased region" description="Polar residues" evidence="1">
    <location>
        <begin position="422"/>
        <end position="433"/>
    </location>
</feature>
<dbReference type="AlphaFoldDB" id="A0A2A2JPW7"/>
<dbReference type="Proteomes" id="UP000218231">
    <property type="component" value="Unassembled WGS sequence"/>
</dbReference>
<sequence>MANNEPSLEAQQNLLDVVRTVTDPSHSPYRTIFEGHAVSKGTFFTHKWIAKESKFEKMEPEKLKLVRFVVNENSKFGPVEVGCEYQFDASLIESNRWHVTAYKRNSCIPPMKLSEAGNILCHVHLFEKDGKKYDGIYRSGEDNNDFYYGFMDDPKDLLKFCRLLKIKNIVVGIQDTAPRQKDKTNFRFHIVEVSDDLETQIKKAKKKGELLIAHNTGYAVTENVVVSNKYQGFTIYRDKNRAEKFIIGKRVKFQAEWNDKEQKFITYRFNVHYDDNKPMLFVRKPVLLDYNKLFYCFCVRGRPDPNFEGFFMTEEFGLVENYQNKIYDSRLKEMAIWVIRSPVDPETMLRRARARMEIVHIGETEPLAMNDYNEDIVPNPRTTNYTPFQVHGNETPPEEIYRPRQFRTRSKGHRNQREEVPRTTTPEALSESESIPPFTLPVSDPRDVYRHNLPAELVSINLSPTPFDQKRYFISALPRIKMRIIRRNSTSTVQSQNRTQNPVTTTIKRNEGTGPDQERGQLNQTQSAQEQTRSFSENRPVNVIVSVNAQDQKPSHRYPIFHPSSVILWSSVDPKTSQMTTASQRRQAQVEEVRVDFVTNSCFSTGSLVNIRTNGGDPEPSSINVNENARRTFWSQQSQAPVRRTGNIPQPFDHSTAGRITQGFYQTMPNSAMRSAPGYSGFRYIEVPGQRRLTHSEWSFM</sequence>
<evidence type="ECO:0000313" key="3">
    <source>
        <dbReference type="EMBL" id="PAV63774.1"/>
    </source>
</evidence>
<feature type="compositionally biased region" description="Basic and acidic residues" evidence="1">
    <location>
        <begin position="508"/>
        <end position="519"/>
    </location>
</feature>
<feature type="compositionally biased region" description="Basic residues" evidence="1">
    <location>
        <begin position="404"/>
        <end position="414"/>
    </location>
</feature>
<evidence type="ECO:0000259" key="2">
    <source>
        <dbReference type="Pfam" id="PF24341"/>
    </source>
</evidence>
<gene>
    <name evidence="3" type="ORF">WR25_26292</name>
</gene>
<accession>A0A2A2JPW7</accession>
<feature type="domain" description="P-granule-associated protein DEPS-1 sixth OB-fold" evidence="2">
    <location>
        <begin position="295"/>
        <end position="363"/>
    </location>
</feature>
<keyword evidence="4" id="KW-1185">Reference proteome</keyword>
<feature type="compositionally biased region" description="Polar residues" evidence="1">
    <location>
        <begin position="488"/>
        <end position="507"/>
    </location>
</feature>
<dbReference type="InterPro" id="IPR057144">
    <property type="entry name" value="OB_DEPS-1_6th"/>
</dbReference>
<proteinExistence type="predicted"/>
<protein>
    <recommendedName>
        <fullName evidence="2">p-granule-associated protein DEPS-1 sixth OB-fold domain-containing protein</fullName>
    </recommendedName>
</protein>
<organism evidence="3 4">
    <name type="scientific">Diploscapter pachys</name>
    <dbReference type="NCBI Taxonomy" id="2018661"/>
    <lineage>
        <taxon>Eukaryota</taxon>
        <taxon>Metazoa</taxon>
        <taxon>Ecdysozoa</taxon>
        <taxon>Nematoda</taxon>
        <taxon>Chromadorea</taxon>
        <taxon>Rhabditida</taxon>
        <taxon>Rhabditina</taxon>
        <taxon>Rhabditomorpha</taxon>
        <taxon>Rhabditoidea</taxon>
        <taxon>Rhabditidae</taxon>
        <taxon>Diploscapter</taxon>
    </lineage>
</organism>
<dbReference type="Pfam" id="PF24341">
    <property type="entry name" value="OB_DEPS-1_6th"/>
    <property type="match status" value="1"/>
</dbReference>
<name>A0A2A2JPW7_9BILA</name>
<comment type="caution">
    <text evidence="3">The sequence shown here is derived from an EMBL/GenBank/DDBJ whole genome shotgun (WGS) entry which is preliminary data.</text>
</comment>
<dbReference type="EMBL" id="LIAE01010292">
    <property type="protein sequence ID" value="PAV63774.1"/>
    <property type="molecule type" value="Genomic_DNA"/>
</dbReference>
<evidence type="ECO:0000313" key="4">
    <source>
        <dbReference type="Proteomes" id="UP000218231"/>
    </source>
</evidence>
<reference evidence="3 4" key="1">
    <citation type="journal article" date="2017" name="Curr. Biol.">
        <title>Genome architecture and evolution of a unichromosomal asexual nematode.</title>
        <authorList>
            <person name="Fradin H."/>
            <person name="Zegar C."/>
            <person name="Gutwein M."/>
            <person name="Lucas J."/>
            <person name="Kovtun M."/>
            <person name="Corcoran D."/>
            <person name="Baugh L.R."/>
            <person name="Kiontke K."/>
            <person name="Gunsalus K."/>
            <person name="Fitch D.H."/>
            <person name="Piano F."/>
        </authorList>
    </citation>
    <scope>NUCLEOTIDE SEQUENCE [LARGE SCALE GENOMIC DNA]</scope>
    <source>
        <strain evidence="3">PF1309</strain>
    </source>
</reference>
<evidence type="ECO:0000256" key="1">
    <source>
        <dbReference type="SAM" id="MobiDB-lite"/>
    </source>
</evidence>
<feature type="region of interest" description="Disordered" evidence="1">
    <location>
        <begin position="488"/>
        <end position="539"/>
    </location>
</feature>